<evidence type="ECO:0000256" key="3">
    <source>
        <dbReference type="ARBA" id="ARBA00022989"/>
    </source>
</evidence>
<dbReference type="InterPro" id="IPR051068">
    <property type="entry name" value="MFS_Domain-Containing_Protein"/>
</dbReference>
<comment type="subcellular location">
    <subcellularLocation>
        <location evidence="1">Membrane</location>
        <topology evidence="1">Multi-pass membrane protein</topology>
    </subcellularLocation>
</comment>
<keyword evidence="2 6" id="KW-0812">Transmembrane</keyword>
<dbReference type="Gene3D" id="1.20.1250.20">
    <property type="entry name" value="MFS general substrate transporter like domains"/>
    <property type="match status" value="1"/>
</dbReference>
<dbReference type="OMA" id="MTNYYIV"/>
<dbReference type="SUPFAM" id="SSF103473">
    <property type="entry name" value="MFS general substrate transporter"/>
    <property type="match status" value="1"/>
</dbReference>
<feature type="transmembrane region" description="Helical" evidence="6">
    <location>
        <begin position="425"/>
        <end position="445"/>
    </location>
</feature>
<keyword evidence="3 6" id="KW-1133">Transmembrane helix</keyword>
<feature type="transmembrane region" description="Helical" evidence="6">
    <location>
        <begin position="736"/>
        <end position="754"/>
    </location>
</feature>
<accession>A0A078B6M1</accession>
<protein>
    <submittedName>
        <fullName evidence="8">Major facilitator superfamily</fullName>
    </submittedName>
</protein>
<evidence type="ECO:0000313" key="8">
    <source>
        <dbReference type="EMBL" id="CDW89208.1"/>
    </source>
</evidence>
<dbReference type="EMBL" id="CCKQ01017342">
    <property type="protein sequence ID" value="CDW89208.1"/>
    <property type="molecule type" value="Genomic_DNA"/>
</dbReference>
<feature type="transmembrane region" description="Helical" evidence="6">
    <location>
        <begin position="693"/>
        <end position="716"/>
    </location>
</feature>
<dbReference type="InParanoid" id="A0A078B6M1"/>
<evidence type="ECO:0000256" key="2">
    <source>
        <dbReference type="ARBA" id="ARBA00022692"/>
    </source>
</evidence>
<dbReference type="Proteomes" id="UP000039865">
    <property type="component" value="Unassembled WGS sequence"/>
</dbReference>
<feature type="transmembrane region" description="Helical" evidence="6">
    <location>
        <begin position="598"/>
        <end position="620"/>
    </location>
</feature>
<sequence>MLLLIDQELHKLQVSQKENQAMLRQIEKAKNNESSAYEELMQTIVGDIQKEFFTTLEKDIIRVSDFYHQLAKNIIREVNSILRNKDQWKTSHDHYLTVIIENLTKIGNEVIEIGHFIELNMTAIRKILKKFDKQLENVSISQGRELSTFEELKQPLLDEQEDSLPTSSNMIPEGLGSQHFHRMMMSKLKILKNTIDIMEESLSAIKFSTSFAVVSHEAQVMIDAYKEAESLEGLYYSLGKNGDRQTDDYNDESSEGKSQNDSSFNVRTLNMNELRAQRQELEKAKQNKLRPGGDHLSMNLLYAQAFLYSLNHFAIVPSIFEFASELGASATFAGVLLAMTPLATSIHAIIQNFWTRRSFKHPMIFGLLMIIISNLLYIYAYHHRRLDLLIISRFIFGFGGSKVVHRKYIANYILKQYWTQYYQRLIFISFLGMCFGPLVYLALVYLNMEYKLQERNFVLPSYLGFLLFSGFLIVIIFFFRQRKYTIEQKRPKLNSKQLFRNNTTSNYSLDSQQSVEDDENTVQPNVARNESEEIDLRHYNEKLRQISELRGFWSRYGSYIILLILKFMQKVTQDALIVILPVLIAISTNAQLPLGFPSLSFVCLIYSAMGIMALFINLVVSRLDLQYQDRSILLISLFAASFGIFFQIDIINQGSLVLHMVGFTITFIGIEIMEVAIAALTAKFTPPNLQKGLMNPSFLLTFAGTIGRTIGCLAITLADIGNEAQQSFEHITNYTFAPMIGIYLVLFITTNCIYEQLKSVSFHQFQLLDRIKRQDFSTSQIQGGQAINDDSPKFGLNQWNNDKQIKY</sequence>
<dbReference type="InterPro" id="IPR011701">
    <property type="entry name" value="MFS"/>
</dbReference>
<dbReference type="OrthoDB" id="448115at2759"/>
<organism evidence="8 9">
    <name type="scientific">Stylonychia lemnae</name>
    <name type="common">Ciliate</name>
    <dbReference type="NCBI Taxonomy" id="5949"/>
    <lineage>
        <taxon>Eukaryota</taxon>
        <taxon>Sar</taxon>
        <taxon>Alveolata</taxon>
        <taxon>Ciliophora</taxon>
        <taxon>Intramacronucleata</taxon>
        <taxon>Spirotrichea</taxon>
        <taxon>Stichotrichia</taxon>
        <taxon>Sporadotrichida</taxon>
        <taxon>Oxytrichidae</taxon>
        <taxon>Stylonychinae</taxon>
        <taxon>Stylonychia</taxon>
    </lineage>
</organism>
<feature type="transmembrane region" description="Helical" evidence="6">
    <location>
        <begin position="362"/>
        <end position="380"/>
    </location>
</feature>
<keyword evidence="4 6" id="KW-0472">Membrane</keyword>
<feature type="transmembrane region" description="Helical" evidence="6">
    <location>
        <begin position="326"/>
        <end position="350"/>
    </location>
</feature>
<feature type="transmembrane region" description="Helical" evidence="6">
    <location>
        <begin position="575"/>
        <end position="592"/>
    </location>
</feature>
<evidence type="ECO:0000256" key="4">
    <source>
        <dbReference type="ARBA" id="ARBA00023136"/>
    </source>
</evidence>
<name>A0A078B6M1_STYLE</name>
<feature type="transmembrane region" description="Helical" evidence="6">
    <location>
        <begin position="386"/>
        <end position="404"/>
    </location>
</feature>
<keyword evidence="5" id="KW-0175">Coiled coil</keyword>
<dbReference type="Pfam" id="PF07690">
    <property type="entry name" value="MFS_1"/>
    <property type="match status" value="1"/>
</dbReference>
<reference evidence="8 9" key="1">
    <citation type="submission" date="2014-06" db="EMBL/GenBank/DDBJ databases">
        <authorList>
            <person name="Swart Estienne"/>
        </authorList>
    </citation>
    <scope>NUCLEOTIDE SEQUENCE [LARGE SCALE GENOMIC DNA]</scope>
    <source>
        <strain evidence="8 9">130c</strain>
    </source>
</reference>
<evidence type="ECO:0000256" key="1">
    <source>
        <dbReference type="ARBA" id="ARBA00004141"/>
    </source>
</evidence>
<feature type="transmembrane region" description="Helical" evidence="6">
    <location>
        <begin position="632"/>
        <end position="651"/>
    </location>
</feature>
<gene>
    <name evidence="8" type="primary">Contig908.g993</name>
    <name evidence="8" type="ORF">STYLEM_18339</name>
</gene>
<evidence type="ECO:0000313" key="9">
    <source>
        <dbReference type="Proteomes" id="UP000039865"/>
    </source>
</evidence>
<dbReference type="PANTHER" id="PTHR23510">
    <property type="entry name" value="INNER MEMBRANE TRANSPORT PROTEIN YAJR"/>
    <property type="match status" value="1"/>
</dbReference>
<feature type="transmembrane region" description="Helical" evidence="6">
    <location>
        <begin position="457"/>
        <end position="479"/>
    </location>
</feature>
<dbReference type="AlphaFoldDB" id="A0A078B6M1"/>
<dbReference type="PROSITE" id="PS51382">
    <property type="entry name" value="SPX"/>
    <property type="match status" value="1"/>
</dbReference>
<dbReference type="PANTHER" id="PTHR23510:SF64">
    <property type="entry name" value="INNER MEMBRANE TRANSPORT PROTEIN YAJR"/>
    <property type="match status" value="1"/>
</dbReference>
<evidence type="ECO:0000256" key="6">
    <source>
        <dbReference type="SAM" id="Phobius"/>
    </source>
</evidence>
<feature type="domain" description="SPX" evidence="7">
    <location>
        <begin position="1"/>
        <end position="145"/>
    </location>
</feature>
<dbReference type="GO" id="GO:0016020">
    <property type="term" value="C:membrane"/>
    <property type="evidence" value="ECO:0007669"/>
    <property type="project" value="UniProtKB-SubCell"/>
</dbReference>
<feature type="transmembrane region" description="Helical" evidence="6">
    <location>
        <begin position="657"/>
        <end position="681"/>
    </location>
</feature>
<evidence type="ECO:0000256" key="5">
    <source>
        <dbReference type="SAM" id="Coils"/>
    </source>
</evidence>
<dbReference type="InterPro" id="IPR036259">
    <property type="entry name" value="MFS_trans_sf"/>
</dbReference>
<proteinExistence type="predicted"/>
<dbReference type="GO" id="GO:0022857">
    <property type="term" value="F:transmembrane transporter activity"/>
    <property type="evidence" value="ECO:0007669"/>
    <property type="project" value="InterPro"/>
</dbReference>
<evidence type="ECO:0000259" key="7">
    <source>
        <dbReference type="PROSITE" id="PS51382"/>
    </source>
</evidence>
<dbReference type="CDD" id="cd14447">
    <property type="entry name" value="SPX"/>
    <property type="match status" value="1"/>
</dbReference>
<dbReference type="InterPro" id="IPR004331">
    <property type="entry name" value="SPX_dom"/>
</dbReference>
<keyword evidence="9" id="KW-1185">Reference proteome</keyword>
<feature type="coiled-coil region" evidence="5">
    <location>
        <begin position="12"/>
        <end position="43"/>
    </location>
</feature>